<organism evidence="6 7">
    <name type="scientific">Streptomyces viridosporus (strain ATCC 14672 / DSM 40746 / JCM 4963 / KCTC 9882 / NRRL B-12104 / FH 1290)</name>
    <name type="common">Streptomyces ghanaensis</name>
    <dbReference type="NCBI Taxonomy" id="566461"/>
    <lineage>
        <taxon>Bacteria</taxon>
        <taxon>Bacillati</taxon>
        <taxon>Actinomycetota</taxon>
        <taxon>Actinomycetes</taxon>
        <taxon>Kitasatosporales</taxon>
        <taxon>Streptomycetaceae</taxon>
        <taxon>Streptomyces</taxon>
    </lineage>
</organism>
<dbReference type="GO" id="GO:0000272">
    <property type="term" value="P:polysaccharide catabolic process"/>
    <property type="evidence" value="ECO:0007669"/>
    <property type="project" value="InterPro"/>
</dbReference>
<evidence type="ECO:0000313" key="6">
    <source>
        <dbReference type="EMBL" id="EFE72540.2"/>
    </source>
</evidence>
<keyword evidence="2 3" id="KW-0326">Glycosidase</keyword>
<dbReference type="Gene3D" id="3.20.20.80">
    <property type="entry name" value="Glycosidases"/>
    <property type="match status" value="1"/>
</dbReference>
<dbReference type="GO" id="GO:0004553">
    <property type="term" value="F:hydrolase activity, hydrolyzing O-glycosyl compounds"/>
    <property type="evidence" value="ECO:0007669"/>
    <property type="project" value="InterPro"/>
</dbReference>
<evidence type="ECO:0000313" key="7">
    <source>
        <dbReference type="Proteomes" id="UP000003824"/>
    </source>
</evidence>
<proteinExistence type="inferred from homology"/>
<feature type="domain" description="Glycoside hydrolase family 5" evidence="5">
    <location>
        <begin position="87"/>
        <end position="385"/>
    </location>
</feature>
<name>D6AAK5_STRV1</name>
<gene>
    <name evidence="6" type="ORF">SSFG_07775</name>
</gene>
<dbReference type="InterPro" id="IPR001547">
    <property type="entry name" value="Glyco_hydro_5"/>
</dbReference>
<feature type="region of interest" description="Disordered" evidence="4">
    <location>
        <begin position="56"/>
        <end position="82"/>
    </location>
</feature>
<evidence type="ECO:0000256" key="3">
    <source>
        <dbReference type="RuleBase" id="RU361153"/>
    </source>
</evidence>
<dbReference type="EMBL" id="DS999642">
    <property type="protein sequence ID" value="EFE72540.2"/>
    <property type="molecule type" value="Genomic_DNA"/>
</dbReference>
<dbReference type="SUPFAM" id="SSF51445">
    <property type="entry name" value="(Trans)glycosidases"/>
    <property type="match status" value="1"/>
</dbReference>
<protein>
    <submittedName>
        <fullName evidence="6">Cellulase</fullName>
    </submittedName>
</protein>
<evidence type="ECO:0000256" key="2">
    <source>
        <dbReference type="ARBA" id="ARBA00023295"/>
    </source>
</evidence>
<dbReference type="RefSeq" id="WP_004994292.1">
    <property type="nucleotide sequence ID" value="NZ_DS999642.1"/>
</dbReference>
<dbReference type="PANTHER" id="PTHR31263:SF0">
    <property type="entry name" value="CELLULASE FAMILY PROTEIN (AFU_ORTHOLOGUE AFUA_5G14560)"/>
    <property type="match status" value="1"/>
</dbReference>
<feature type="compositionally biased region" description="Basic and acidic residues" evidence="4">
    <location>
        <begin position="70"/>
        <end position="80"/>
    </location>
</feature>
<evidence type="ECO:0000256" key="1">
    <source>
        <dbReference type="ARBA" id="ARBA00022801"/>
    </source>
</evidence>
<dbReference type="InterPro" id="IPR017853">
    <property type="entry name" value="GH"/>
</dbReference>
<comment type="similarity">
    <text evidence="3">Belongs to the glycosyl hydrolase 5 (cellulase A) family.</text>
</comment>
<keyword evidence="1 3" id="KW-0378">Hydrolase</keyword>
<accession>D6AAK5</accession>
<dbReference type="InterPro" id="IPR018087">
    <property type="entry name" value="Glyco_hydro_5_CS"/>
</dbReference>
<dbReference type="Pfam" id="PF00150">
    <property type="entry name" value="Cellulase"/>
    <property type="match status" value="1"/>
</dbReference>
<reference evidence="7" key="1">
    <citation type="submission" date="2008-12" db="EMBL/GenBank/DDBJ databases">
        <title>Annotation of Streptomyces ghanaensis ATCC 14672.</title>
        <authorList>
            <consortium name="The Broad Institute Genome Sequencing Platform"/>
            <consortium name="Broad Institute Microbial Sequencing Center"/>
            <person name="Fischbach M."/>
            <person name="Ward D."/>
            <person name="Young S."/>
            <person name="Kodira C.D."/>
            <person name="Zeng Q."/>
            <person name="Koehrsen M."/>
            <person name="Godfrey P."/>
            <person name="Alvarado L."/>
            <person name="Berlin A.M."/>
            <person name="Borenstein D."/>
            <person name="Chen Z."/>
            <person name="Engels R."/>
            <person name="Freedman E."/>
            <person name="Gellesch M."/>
            <person name="Goldberg J."/>
            <person name="Griggs A."/>
            <person name="Gujja S."/>
            <person name="Heiman D.I."/>
            <person name="Hepburn T.A."/>
            <person name="Howarth C."/>
            <person name="Jen D."/>
            <person name="Larson L."/>
            <person name="Lewis B."/>
            <person name="Mehta T."/>
            <person name="Park D."/>
            <person name="Pearson M."/>
            <person name="Roberts A."/>
            <person name="Saif S."/>
            <person name="Shea T.D."/>
            <person name="Shenoy N."/>
            <person name="Sisk P."/>
            <person name="Stolte C."/>
            <person name="Sykes S.N."/>
            <person name="Walk T."/>
            <person name="White J."/>
            <person name="Yandava C."/>
            <person name="Straight P."/>
            <person name="Clardy J."/>
            <person name="Hung D."/>
            <person name="Kolter R."/>
            <person name="Mekalanos J."/>
            <person name="Walker S."/>
            <person name="Walsh C.T."/>
            <person name="Wieland B.L.C."/>
            <person name="Ilzarbe M."/>
            <person name="Galagan J."/>
            <person name="Nusbaum C."/>
            <person name="Birren B."/>
        </authorList>
    </citation>
    <scope>NUCLEOTIDE SEQUENCE [LARGE SCALE GENOMIC DNA]</scope>
    <source>
        <strain evidence="7">ATCC 14672 / DSM 40746 / JCM 4963 / KCTC 9882 / NRRL B-12104 / FH 1290</strain>
    </source>
</reference>
<dbReference type="PROSITE" id="PS00659">
    <property type="entry name" value="GLYCOSYL_HYDROL_F5"/>
    <property type="match status" value="1"/>
</dbReference>
<sequence>MVLSAPLPAVALPPPSTVRAKAAPTADWTAPLSTRGRWIVDADGDRFPLRSGNWHGASGTWNGTGSADEDGNHHAGENSHRIPLGLDRAPMAEIIAGFREIGINSVRLPFSNEMIHDPRPVTDGAVAANPALKGRTPLQVYDAVVRELTGAGLAVILNNHTNTTRWCCGVDGNERWNTSQSTEAWENDWLFMARRYRDNDRVVGADLYNEVRRTVWDDPNWGLGDHHDWFAASQRVGDRILTEADSDLLIIVEGINWTGIPVDGFAHGRPTLEPVRRLSHTLVASGKLVYSAHFYGYTGPNHSGATGIGETSDPRYQDLSPAELIDVLNRQAFFAAAEPDRHFTAPVWISEFGVGGREETGVAQRAWFENFVDHLIRTDADFAYWPLVGWHDNRRGNGWALLHWDAAGRRMGLYDGDDWRAGAWRRLVGATGRTGHVAPVADWSMLSPDHGDFVASLRMRALPDWDPGARKAACPDGQRLVGLSHTGNRGLCSDVSAGPPGDPQGGHEVVRDERHVAPGRDWASGYTKLQCPEGHFLTGYSVRGAAVSAALCTKASPGAITATSGRTVWFDRSDNRGTLPKGGDFATGHYKGQCADDEYAAGIAYTGRIGSSRTPDALYCRTLD</sequence>
<evidence type="ECO:0000259" key="5">
    <source>
        <dbReference type="Pfam" id="PF00150"/>
    </source>
</evidence>
<dbReference type="AlphaFoldDB" id="D6AAK5"/>
<dbReference type="eggNOG" id="COG2730">
    <property type="taxonomic scope" value="Bacteria"/>
</dbReference>
<dbReference type="PANTHER" id="PTHR31263">
    <property type="entry name" value="CELLULASE FAMILY PROTEIN (AFU_ORTHOLOGUE AFUA_5G14560)"/>
    <property type="match status" value="1"/>
</dbReference>
<dbReference type="Proteomes" id="UP000003824">
    <property type="component" value="Unassembled WGS sequence"/>
</dbReference>
<evidence type="ECO:0000256" key="4">
    <source>
        <dbReference type="SAM" id="MobiDB-lite"/>
    </source>
</evidence>